<dbReference type="GeneID" id="28978481"/>
<dbReference type="EMBL" id="KQ474087">
    <property type="protein sequence ID" value="KPV72346.1"/>
    <property type="molecule type" value="Genomic_DNA"/>
</dbReference>
<dbReference type="Proteomes" id="UP000053890">
    <property type="component" value="Unassembled WGS sequence"/>
</dbReference>
<comment type="similarity">
    <text evidence="1">Belongs to the glycosyltransferase 15 family.</text>
</comment>
<dbReference type="InterPro" id="IPR002685">
    <property type="entry name" value="Glyco_trans_15"/>
</dbReference>
<keyword evidence="2 4" id="KW-0808">Transferase</keyword>
<proteinExistence type="inferred from homology"/>
<dbReference type="OrthoDB" id="439943at2759"/>
<protein>
    <submittedName>
        <fullName evidence="4">Glycosyltransferase family 15 protein</fullName>
    </submittedName>
</protein>
<dbReference type="GO" id="GO:0006487">
    <property type="term" value="P:protein N-linked glycosylation"/>
    <property type="evidence" value="ECO:0007669"/>
    <property type="project" value="TreeGrafter"/>
</dbReference>
<dbReference type="GO" id="GO:0000026">
    <property type="term" value="F:alpha-1,2-mannosyltransferase activity"/>
    <property type="evidence" value="ECO:0007669"/>
    <property type="project" value="TreeGrafter"/>
</dbReference>
<dbReference type="OMA" id="YQHSTIQ"/>
<evidence type="ECO:0000256" key="1">
    <source>
        <dbReference type="ARBA" id="ARBA00007677"/>
    </source>
</evidence>
<dbReference type="SUPFAM" id="SSF53448">
    <property type="entry name" value="Nucleotide-diphospho-sugar transferases"/>
    <property type="match status" value="1"/>
</dbReference>
<dbReference type="RefSeq" id="XP_018268395.1">
    <property type="nucleotide sequence ID" value="XM_018418033.1"/>
</dbReference>
<dbReference type="PANTHER" id="PTHR31121">
    <property type="entry name" value="ALPHA-1,2 MANNOSYLTRANSFERASE KTR1"/>
    <property type="match status" value="1"/>
</dbReference>
<accession>A0A0P9GY52</accession>
<evidence type="ECO:0000313" key="5">
    <source>
        <dbReference type="Proteomes" id="UP000053890"/>
    </source>
</evidence>
<feature type="active site" description="Nucleophile" evidence="3">
    <location>
        <position position="252"/>
    </location>
</feature>
<dbReference type="GO" id="GO:0005794">
    <property type="term" value="C:Golgi apparatus"/>
    <property type="evidence" value="ECO:0007669"/>
    <property type="project" value="TreeGrafter"/>
</dbReference>
<evidence type="ECO:0000256" key="2">
    <source>
        <dbReference type="ARBA" id="ARBA00022679"/>
    </source>
</evidence>
<dbReference type="PIRSF" id="PIRSF018153">
    <property type="entry name" value="Glyco_trans_15"/>
    <property type="match status" value="1"/>
</dbReference>
<dbReference type="AlphaFoldDB" id="A0A0P9GY52"/>
<sequence length="384" mass="44351">MRSATARVPPDLTLPTRLRPVSGCADTRHTTLEPREKAAIVVLVRERDLADLVPTLANFEQRFNSRFRYPYVFLASPDEGALSGAFRGEVERALPEGAHTRWGVVADEHWRIPPHLDPDAVRRGSAEQEHRGVQYAGREAYHHMCRWYAGLWVRHDLLDDYDWFWRLEPGVRFFCTVTYDPFRLLALHNKVYGFVMTVVENLNTVPSLFSAVKRYLERRGLEPEGALWRFLTRRGEDGDEQFSGCHFWTNMEIGDLRFFRSEAYQDFFRALDDDGGFYTERWGDAPVRALALGALASIDQVHYFEDLGYQHDWFFHCPARSTSRVGLRLDGDKGDGVVGCECECPREGELQGRKKGQETLDMDKDWRFSCLEQWKAAERSSRGT</sequence>
<name>A0A0P9GY52_RHOGW</name>
<keyword evidence="5" id="KW-1185">Reference proteome</keyword>
<dbReference type="PANTHER" id="PTHR31121:SF2">
    <property type="entry name" value="MANNOSYLTRANSFERASE KTR5-RELATED"/>
    <property type="match status" value="1"/>
</dbReference>
<dbReference type="InterPro" id="IPR029044">
    <property type="entry name" value="Nucleotide-diphossugar_trans"/>
</dbReference>
<evidence type="ECO:0000313" key="4">
    <source>
        <dbReference type="EMBL" id="KPV72346.1"/>
    </source>
</evidence>
<organism evidence="4 5">
    <name type="scientific">Rhodotorula graminis (strain WP1)</name>
    <dbReference type="NCBI Taxonomy" id="578459"/>
    <lineage>
        <taxon>Eukaryota</taxon>
        <taxon>Fungi</taxon>
        <taxon>Dikarya</taxon>
        <taxon>Basidiomycota</taxon>
        <taxon>Pucciniomycotina</taxon>
        <taxon>Microbotryomycetes</taxon>
        <taxon>Sporidiobolales</taxon>
        <taxon>Sporidiobolaceae</taxon>
        <taxon>Rhodotorula</taxon>
    </lineage>
</organism>
<dbReference type="Gene3D" id="3.90.550.10">
    <property type="entry name" value="Spore Coat Polysaccharide Biosynthesis Protein SpsA, Chain A"/>
    <property type="match status" value="1"/>
</dbReference>
<evidence type="ECO:0000256" key="3">
    <source>
        <dbReference type="PIRSR" id="PIRSR018153-1"/>
    </source>
</evidence>
<reference evidence="4 5" key="1">
    <citation type="journal article" date="2015" name="Front. Microbiol.">
        <title>Genome sequence of the plant growth promoting endophytic yeast Rhodotorula graminis WP1.</title>
        <authorList>
            <person name="Firrincieli A."/>
            <person name="Otillar R."/>
            <person name="Salamov A."/>
            <person name="Schmutz J."/>
            <person name="Khan Z."/>
            <person name="Redman R.S."/>
            <person name="Fleck N.D."/>
            <person name="Lindquist E."/>
            <person name="Grigoriev I.V."/>
            <person name="Doty S.L."/>
        </authorList>
    </citation>
    <scope>NUCLEOTIDE SEQUENCE [LARGE SCALE GENOMIC DNA]</scope>
    <source>
        <strain evidence="4 5">WP1</strain>
    </source>
</reference>
<dbReference type="Pfam" id="PF01793">
    <property type="entry name" value="Glyco_transf_15"/>
    <property type="match status" value="1"/>
</dbReference>
<dbReference type="GO" id="GO:0000032">
    <property type="term" value="P:cell wall mannoprotein biosynthetic process"/>
    <property type="evidence" value="ECO:0007669"/>
    <property type="project" value="TreeGrafter"/>
</dbReference>
<gene>
    <name evidence="4" type="ORF">RHOBADRAFT_55825</name>
</gene>
<dbReference type="GO" id="GO:0016020">
    <property type="term" value="C:membrane"/>
    <property type="evidence" value="ECO:0007669"/>
    <property type="project" value="InterPro"/>
</dbReference>